<dbReference type="Pfam" id="PF04961">
    <property type="entry name" value="FTCD_C"/>
    <property type="match status" value="1"/>
</dbReference>
<dbReference type="RefSeq" id="WP_179238891.1">
    <property type="nucleotide sequence ID" value="NZ_JACBNQ010000018.1"/>
</dbReference>
<reference evidence="2" key="1">
    <citation type="submission" date="2020-07" db="EMBL/GenBank/DDBJ databases">
        <title>Genomic analysis of a strain of Sedimentibacter Hydroxybenzoicus DSM7310.</title>
        <authorList>
            <person name="Ma S."/>
        </authorList>
    </citation>
    <scope>NUCLEOTIDE SEQUENCE</scope>
    <source>
        <strain evidence="2">DSM 7310</strain>
    </source>
</reference>
<protein>
    <submittedName>
        <fullName evidence="2">Cyclodeaminase/cyclohydrolase family protein</fullName>
    </submittedName>
</protein>
<dbReference type="InterPro" id="IPR036178">
    <property type="entry name" value="Formintransfe-cycloase-like_sf"/>
</dbReference>
<proteinExistence type="predicted"/>
<sequence length="204" mass="22649">MRNLTLNDFTEKLASNSPVPGGGSVAAVCGTLSAALAEMVANLTLGKKKYVQFEEEMNSIIKKTATLRHKLLDYIEKDSNAYNKVMEAYKMPKETEEEKQLRSKAIEEYSKGAAIVPFEIAETAYEIFPLTEIVVKNGNSNAITDGLISAMLARTAVLAGILNVQINLDYITDVDFVTKYRTLTGELKEKACEYEKKILNYSPF</sequence>
<dbReference type="AlphaFoldDB" id="A0A974BM98"/>
<comment type="caution">
    <text evidence="2">The sequence shown here is derived from an EMBL/GenBank/DDBJ whole genome shotgun (WGS) entry which is preliminary data.</text>
</comment>
<gene>
    <name evidence="2" type="ORF">HZF24_13635</name>
</gene>
<organism evidence="2 3">
    <name type="scientific">Sedimentibacter hydroxybenzoicus DSM 7310</name>
    <dbReference type="NCBI Taxonomy" id="1123245"/>
    <lineage>
        <taxon>Bacteria</taxon>
        <taxon>Bacillati</taxon>
        <taxon>Bacillota</taxon>
        <taxon>Tissierellia</taxon>
        <taxon>Sedimentibacter</taxon>
    </lineage>
</organism>
<dbReference type="GO" id="GO:0003824">
    <property type="term" value="F:catalytic activity"/>
    <property type="evidence" value="ECO:0007669"/>
    <property type="project" value="InterPro"/>
</dbReference>
<accession>A0A974BM98</accession>
<dbReference type="EMBL" id="JACBNQ010000018">
    <property type="protein sequence ID" value="NYB75185.1"/>
    <property type="molecule type" value="Genomic_DNA"/>
</dbReference>
<evidence type="ECO:0000313" key="2">
    <source>
        <dbReference type="EMBL" id="NYB75185.1"/>
    </source>
</evidence>
<feature type="domain" description="Cyclodeaminase/cyclohydrolase" evidence="1">
    <location>
        <begin position="5"/>
        <end position="181"/>
    </location>
</feature>
<keyword evidence="3" id="KW-1185">Reference proteome</keyword>
<dbReference type="Gene3D" id="1.20.120.680">
    <property type="entry name" value="Formiminotetrahydrofolate cyclodeaminase monomer, up-and-down helical bundle"/>
    <property type="match status" value="1"/>
</dbReference>
<name>A0A974BM98_SEDHY</name>
<dbReference type="SUPFAM" id="SSF101262">
    <property type="entry name" value="Methenyltetrahydrofolate cyclohydrolase-like"/>
    <property type="match status" value="1"/>
</dbReference>
<dbReference type="Proteomes" id="UP000611629">
    <property type="component" value="Unassembled WGS sequence"/>
</dbReference>
<evidence type="ECO:0000313" key="3">
    <source>
        <dbReference type="Proteomes" id="UP000611629"/>
    </source>
</evidence>
<evidence type="ECO:0000259" key="1">
    <source>
        <dbReference type="Pfam" id="PF04961"/>
    </source>
</evidence>
<dbReference type="InterPro" id="IPR007044">
    <property type="entry name" value="Cyclodeamin/CycHdrlase"/>
</dbReference>